<keyword evidence="3 6" id="KW-0479">Metal-binding</keyword>
<protein>
    <submittedName>
        <fullName evidence="9">Cytochrome c</fullName>
    </submittedName>
</protein>
<dbReference type="InterPro" id="IPR012127">
    <property type="entry name" value="Cyt_c_prime"/>
</dbReference>
<dbReference type="SUPFAM" id="SSF47175">
    <property type="entry name" value="Cytochromes"/>
    <property type="match status" value="1"/>
</dbReference>
<evidence type="ECO:0000256" key="5">
    <source>
        <dbReference type="ARBA" id="ARBA00023004"/>
    </source>
</evidence>
<dbReference type="InterPro" id="IPR015984">
    <property type="entry name" value="Cyt_c_prime_subgr"/>
</dbReference>
<dbReference type="GO" id="GO:0005506">
    <property type="term" value="F:iron ion binding"/>
    <property type="evidence" value="ECO:0007669"/>
    <property type="project" value="InterPro"/>
</dbReference>
<dbReference type="EMBL" id="CP035708">
    <property type="protein sequence ID" value="QEN02502.1"/>
    <property type="molecule type" value="Genomic_DNA"/>
</dbReference>
<evidence type="ECO:0000256" key="6">
    <source>
        <dbReference type="PIRSR" id="PIRSR000027-1"/>
    </source>
</evidence>
<dbReference type="Pfam" id="PF01322">
    <property type="entry name" value="Cytochrom_C_2"/>
    <property type="match status" value="1"/>
</dbReference>
<dbReference type="GO" id="GO:0022900">
    <property type="term" value="P:electron transport chain"/>
    <property type="evidence" value="ECO:0007669"/>
    <property type="project" value="InterPro"/>
</dbReference>
<feature type="chain" id="PRO_5022976840" evidence="8">
    <location>
        <begin position="25"/>
        <end position="152"/>
    </location>
</feature>
<evidence type="ECO:0000256" key="4">
    <source>
        <dbReference type="ARBA" id="ARBA00022982"/>
    </source>
</evidence>
<feature type="binding site" description="covalent" evidence="7">
    <location>
        <position position="142"/>
    </location>
    <ligand>
        <name>heme c</name>
        <dbReference type="ChEBI" id="CHEBI:61717"/>
    </ligand>
</feature>
<evidence type="ECO:0000256" key="8">
    <source>
        <dbReference type="SAM" id="SignalP"/>
    </source>
</evidence>
<dbReference type="GO" id="GO:0042597">
    <property type="term" value="C:periplasmic space"/>
    <property type="evidence" value="ECO:0007669"/>
    <property type="project" value="InterPro"/>
</dbReference>
<accession>A0A5C1Q8R2</accession>
<dbReference type="OrthoDB" id="5520910at2"/>
<dbReference type="GO" id="GO:0009055">
    <property type="term" value="F:electron transfer activity"/>
    <property type="evidence" value="ECO:0007669"/>
    <property type="project" value="InterPro"/>
</dbReference>
<dbReference type="PIRSF" id="PIRSF000027">
    <property type="entry name" value="Cytc_c_prime"/>
    <property type="match status" value="1"/>
</dbReference>
<evidence type="ECO:0000313" key="10">
    <source>
        <dbReference type="Proteomes" id="UP000323522"/>
    </source>
</evidence>
<feature type="binding site" description="axial binding residue" evidence="6">
    <location>
        <position position="146"/>
    </location>
    <ligand>
        <name>heme c</name>
        <dbReference type="ChEBI" id="CHEBI:61717"/>
    </ligand>
    <ligandPart>
        <name>Fe</name>
        <dbReference type="ChEBI" id="CHEBI:18248"/>
    </ligandPart>
</feature>
<dbReference type="GO" id="GO:0020037">
    <property type="term" value="F:heme binding"/>
    <property type="evidence" value="ECO:0007669"/>
    <property type="project" value="InterPro"/>
</dbReference>
<evidence type="ECO:0000256" key="1">
    <source>
        <dbReference type="ARBA" id="ARBA00022448"/>
    </source>
</evidence>
<evidence type="ECO:0000313" key="9">
    <source>
        <dbReference type="EMBL" id="QEN02502.1"/>
    </source>
</evidence>
<keyword evidence="5 6" id="KW-0408">Iron</keyword>
<dbReference type="Gene3D" id="1.20.120.10">
    <property type="entry name" value="Cytochrome c/b562"/>
    <property type="match status" value="1"/>
</dbReference>
<keyword evidence="2 7" id="KW-0349">Heme</keyword>
<reference evidence="9 10" key="1">
    <citation type="submission" date="2019-02" db="EMBL/GenBank/DDBJ databases">
        <title>Complete Genome Sequence and Methylome Analysis of Sphaerotilus natans subsp. sulfidivorans D-507.</title>
        <authorList>
            <person name="Fomenkov A."/>
            <person name="Gridneva E."/>
            <person name="Smolyakov D."/>
            <person name="Dubinina G."/>
            <person name="Vincze T."/>
            <person name="Grabovich M."/>
            <person name="Roberts R.J."/>
        </authorList>
    </citation>
    <scope>NUCLEOTIDE SEQUENCE [LARGE SCALE GENOMIC DNA]</scope>
    <source>
        <strain evidence="9 10">D-507</strain>
    </source>
</reference>
<keyword evidence="8" id="KW-0732">Signal</keyword>
<proteinExistence type="predicted"/>
<evidence type="ECO:0000256" key="2">
    <source>
        <dbReference type="ARBA" id="ARBA00022617"/>
    </source>
</evidence>
<dbReference type="InterPro" id="IPR010980">
    <property type="entry name" value="Cyt_c/b562"/>
</dbReference>
<dbReference type="InterPro" id="IPR002321">
    <property type="entry name" value="Cyt_c_II"/>
</dbReference>
<organism evidence="9 10">
    <name type="scientific">Sphaerotilus sulfidivorans</name>
    <dbReference type="NCBI Taxonomy" id="639200"/>
    <lineage>
        <taxon>Bacteria</taxon>
        <taxon>Pseudomonadati</taxon>
        <taxon>Pseudomonadota</taxon>
        <taxon>Betaproteobacteria</taxon>
        <taxon>Burkholderiales</taxon>
        <taxon>Sphaerotilaceae</taxon>
        <taxon>Sphaerotilus</taxon>
    </lineage>
</organism>
<dbReference type="Proteomes" id="UP000323522">
    <property type="component" value="Chromosome"/>
</dbReference>
<feature type="binding site" description="covalent" evidence="7">
    <location>
        <position position="145"/>
    </location>
    <ligand>
        <name>heme c</name>
        <dbReference type="ChEBI" id="CHEBI:61717"/>
    </ligand>
</feature>
<dbReference type="PROSITE" id="PS51009">
    <property type="entry name" value="CYTCII"/>
    <property type="match status" value="1"/>
</dbReference>
<sequence>MPMKRLCLALCTATGLLAALPASAQFQKPEDAIKYRKASFTVMAAHFGRIGAMVNGKAPFDAKAAAENAALLAALAPLPGTAFGPGTDKGETRAKPEIWTESDKFKAGMTKMTEEVNKLNAAAKTGDLAQIKAAFGGAAQTCKSCHDNYRKD</sequence>
<name>A0A5C1Q8R2_9BURK</name>
<evidence type="ECO:0000256" key="3">
    <source>
        <dbReference type="ARBA" id="ARBA00022723"/>
    </source>
</evidence>
<evidence type="ECO:0000256" key="7">
    <source>
        <dbReference type="PIRSR" id="PIRSR000027-2"/>
    </source>
</evidence>
<dbReference type="PRINTS" id="PR00608">
    <property type="entry name" value="CYTCHROMECII"/>
</dbReference>
<keyword evidence="4" id="KW-0249">Electron transport</keyword>
<gene>
    <name evidence="9" type="ORF">EWH46_02170</name>
</gene>
<dbReference type="KEGG" id="snn:EWH46_02170"/>
<dbReference type="AlphaFoldDB" id="A0A5C1Q8R2"/>
<comment type="PTM">
    <text evidence="7">Binds 1 heme group per subunit.</text>
</comment>
<feature type="signal peptide" evidence="8">
    <location>
        <begin position="1"/>
        <end position="24"/>
    </location>
</feature>
<keyword evidence="1" id="KW-0813">Transport</keyword>